<organism evidence="1 2">
    <name type="scientific">Violaceomyces palustris</name>
    <dbReference type="NCBI Taxonomy" id="1673888"/>
    <lineage>
        <taxon>Eukaryota</taxon>
        <taxon>Fungi</taxon>
        <taxon>Dikarya</taxon>
        <taxon>Basidiomycota</taxon>
        <taxon>Ustilaginomycotina</taxon>
        <taxon>Ustilaginomycetes</taxon>
        <taxon>Violaceomycetales</taxon>
        <taxon>Violaceomycetaceae</taxon>
        <taxon>Violaceomyces</taxon>
    </lineage>
</organism>
<name>A0ACD0P4Z4_9BASI</name>
<dbReference type="Proteomes" id="UP000245626">
    <property type="component" value="Unassembled WGS sequence"/>
</dbReference>
<dbReference type="EMBL" id="KZ819736">
    <property type="protein sequence ID" value="PWN53213.1"/>
    <property type="molecule type" value="Genomic_DNA"/>
</dbReference>
<protein>
    <submittedName>
        <fullName evidence="1">Acyl-CoA oxidase</fullName>
    </submittedName>
</protein>
<reference evidence="1 2" key="1">
    <citation type="journal article" date="2018" name="Mol. Biol. Evol.">
        <title>Broad Genomic Sampling Reveals a Smut Pathogenic Ancestry of the Fungal Clade Ustilaginomycotina.</title>
        <authorList>
            <person name="Kijpornyongpan T."/>
            <person name="Mondo S.J."/>
            <person name="Barry K."/>
            <person name="Sandor L."/>
            <person name="Lee J."/>
            <person name="Lipzen A."/>
            <person name="Pangilinan J."/>
            <person name="LaButti K."/>
            <person name="Hainaut M."/>
            <person name="Henrissat B."/>
            <person name="Grigoriev I.V."/>
            <person name="Spatafora J.W."/>
            <person name="Aime M.C."/>
        </authorList>
    </citation>
    <scope>NUCLEOTIDE SEQUENCE [LARGE SCALE GENOMIC DNA]</scope>
    <source>
        <strain evidence="1 2">SA 807</strain>
    </source>
</reference>
<evidence type="ECO:0000313" key="1">
    <source>
        <dbReference type="EMBL" id="PWN53213.1"/>
    </source>
</evidence>
<keyword evidence="2" id="KW-1185">Reference proteome</keyword>
<proteinExistence type="predicted"/>
<accession>A0ACD0P4Z4</accession>
<sequence length="742" mass="82914">MPSSTSSSNSPPSSLPPPETLQSQDMERERKGCSFSIDSMSCLLPGSRSQRDHSRWLLSLLKQDPDRTFDKEARVFQSRNQRFFQGQRIALRYFEIRNLHGLEKKDADLLRLYTDEYLPIQVHESMAQPTLRNQSSDDQWKSWGPMFRSGRWIGCYMQTELAHGSNLSRLRTTATLDLETDQWIIHTPEPSAGKCWIGGSGMTATHGIVMANLVIRQRSYGMHPFLVPLRDLETHRLLPGRSILEMGCKYGAPAMDNGYIRFDNVRVPRTHLLQRFQTVDERGNYVERNSQSKVMIRGTMTLVRVGLCEIAAHHASRATVIAIRYATVRRQGSSKTPPASLEPQIIDYPSVQSRLFTALAASYALTFASQDLRKIYQVMIDELESEGRSRLLPIVHGISSTLKAVCTNESLSVVERCRRSMGGHGYSQAAGFDFERNQPNAGIIYEGENTMLLAGPAANFLVKQFGEIRNQASPGGMLVPPVAQLACLAVAGEELKFQGLEESDLLDHGNQLDILAHRVSRLVGELSELRSSSGPRPSSSPESDVVKDHMDSSLATRASRAFGQYLIAQSFVDLVSSLRSRPRQLSERIGAEITQPMIESLSRLCSIYALENCILSDLGDFTEDSYLSSKQISKIRSASARTLAGLRRDALGLAESFDHDDWYLCSPLGSSDGRAYERMIDWMKLEPLNLQGEEGGRDENGVMKGYRQGVGRLIRGETIPFDLEAEQRRREKEGKVGLGSKL</sequence>
<evidence type="ECO:0000313" key="2">
    <source>
        <dbReference type="Proteomes" id="UP000245626"/>
    </source>
</evidence>
<gene>
    <name evidence="1" type="ORF">IE53DRAFT_201541</name>
</gene>